<name>A0ABY1PU13_9BACT</name>
<evidence type="ECO:0008006" key="3">
    <source>
        <dbReference type="Google" id="ProtNLM"/>
    </source>
</evidence>
<proteinExistence type="predicted"/>
<gene>
    <name evidence="1" type="ORF">SAMN06265222_102368</name>
</gene>
<evidence type="ECO:0000313" key="2">
    <source>
        <dbReference type="Proteomes" id="UP001158067"/>
    </source>
</evidence>
<sequence length="300" mass="33331">MSLRDHIGDAWLVAIMVAVAALINPCVGHADSESDTFAAFVANRLAKFDQCHTRLSIVRETDQGPRTSRVEIWVKGEKIRNDFLTQHSRATVVVAGDRYILRYIGGEVLTGDTSEFKDIWKHFEVIHPASMGATRSGVSVFEEGKLHWAISTKAKAAKVEESANVVRVSSKRDIQFPVSIDMNKLKQFGSLELYMKANPDNPFKMKHVEFDAQFSNANGGELLSYSSAIGELNAAPSQETFLNNCCSLDAVSGIWYPARSEWTKLINGKQFQKSVVTVEYIDFSKVDESVFTAQGISLQE</sequence>
<dbReference type="Proteomes" id="UP001158067">
    <property type="component" value="Unassembled WGS sequence"/>
</dbReference>
<dbReference type="RefSeq" id="WP_283431683.1">
    <property type="nucleotide sequence ID" value="NZ_FXUG01000002.1"/>
</dbReference>
<comment type="caution">
    <text evidence="1">The sequence shown here is derived from an EMBL/GenBank/DDBJ whole genome shotgun (WGS) entry which is preliminary data.</text>
</comment>
<evidence type="ECO:0000313" key="1">
    <source>
        <dbReference type="EMBL" id="SMP47971.1"/>
    </source>
</evidence>
<protein>
    <recommendedName>
        <fullName evidence="3">Secreted protein</fullName>
    </recommendedName>
</protein>
<organism evidence="1 2">
    <name type="scientific">Neorhodopirellula lusitana</name>
    <dbReference type="NCBI Taxonomy" id="445327"/>
    <lineage>
        <taxon>Bacteria</taxon>
        <taxon>Pseudomonadati</taxon>
        <taxon>Planctomycetota</taxon>
        <taxon>Planctomycetia</taxon>
        <taxon>Pirellulales</taxon>
        <taxon>Pirellulaceae</taxon>
        <taxon>Neorhodopirellula</taxon>
    </lineage>
</organism>
<keyword evidence="2" id="KW-1185">Reference proteome</keyword>
<reference evidence="1 2" key="1">
    <citation type="submission" date="2017-05" db="EMBL/GenBank/DDBJ databases">
        <authorList>
            <person name="Varghese N."/>
            <person name="Submissions S."/>
        </authorList>
    </citation>
    <scope>NUCLEOTIDE SEQUENCE [LARGE SCALE GENOMIC DNA]</scope>
    <source>
        <strain evidence="1 2">DSM 25457</strain>
    </source>
</reference>
<accession>A0ABY1PU13</accession>
<dbReference type="EMBL" id="FXUG01000002">
    <property type="protein sequence ID" value="SMP47971.1"/>
    <property type="molecule type" value="Genomic_DNA"/>
</dbReference>